<dbReference type="Proteomes" id="UP000232883">
    <property type="component" value="Chromosome"/>
</dbReference>
<protein>
    <recommendedName>
        <fullName evidence="4">Major facilitator superfamily (MFS) profile domain-containing protein</fullName>
    </recommendedName>
</protein>
<evidence type="ECO:0000256" key="3">
    <source>
        <dbReference type="ARBA" id="ARBA00023136"/>
    </source>
</evidence>
<organism evidence="5 6">
    <name type="scientific">Spirosoma pollinicola</name>
    <dbReference type="NCBI Taxonomy" id="2057025"/>
    <lineage>
        <taxon>Bacteria</taxon>
        <taxon>Pseudomonadati</taxon>
        <taxon>Bacteroidota</taxon>
        <taxon>Cytophagia</taxon>
        <taxon>Cytophagales</taxon>
        <taxon>Cytophagaceae</taxon>
        <taxon>Spirosoma</taxon>
    </lineage>
</organism>
<sequence length="76" mass="8111">MRIDLYLPAFPAIAQEFGVTIALVQYTLGAYVGGLSLEQLLYGPLADQYGRKPNLRALPLAGWAVPPESVHTGVAA</sequence>
<keyword evidence="3" id="KW-0472">Membrane</keyword>
<reference evidence="5 6" key="1">
    <citation type="submission" date="2017-11" db="EMBL/GenBank/DDBJ databases">
        <title>Taxonomic description and genome sequences of Spirosoma HA7 sp. nov., isolated from pollen microhabitat of Corylus avellana.</title>
        <authorList>
            <person name="Ambika Manirajan B."/>
            <person name="Suarez C."/>
            <person name="Ratering S."/>
            <person name="Geissler-Plaum R."/>
            <person name="Cardinale M."/>
            <person name="Sylvia S."/>
        </authorList>
    </citation>
    <scope>NUCLEOTIDE SEQUENCE [LARGE SCALE GENOMIC DNA]</scope>
    <source>
        <strain evidence="5 6">HA7</strain>
    </source>
</reference>
<evidence type="ECO:0000313" key="5">
    <source>
        <dbReference type="EMBL" id="AUD06087.1"/>
    </source>
</evidence>
<proteinExistence type="predicted"/>
<dbReference type="KEGG" id="spir:CWM47_32140"/>
<keyword evidence="2" id="KW-1133">Transmembrane helix</keyword>
<dbReference type="InterPro" id="IPR036259">
    <property type="entry name" value="MFS_trans_sf"/>
</dbReference>
<evidence type="ECO:0000313" key="6">
    <source>
        <dbReference type="Proteomes" id="UP000232883"/>
    </source>
</evidence>
<feature type="domain" description="Major facilitator superfamily (MFS) profile" evidence="4">
    <location>
        <begin position="1"/>
        <end position="76"/>
    </location>
</feature>
<gene>
    <name evidence="5" type="ORF">CWM47_32140</name>
</gene>
<keyword evidence="1" id="KW-0812">Transmembrane</keyword>
<dbReference type="EMBL" id="CP025096">
    <property type="protein sequence ID" value="AUD06087.1"/>
    <property type="molecule type" value="Genomic_DNA"/>
</dbReference>
<dbReference type="RefSeq" id="WP_100992638.1">
    <property type="nucleotide sequence ID" value="NZ_CP025096.1"/>
</dbReference>
<dbReference type="OrthoDB" id="9800416at2"/>
<evidence type="ECO:0000256" key="1">
    <source>
        <dbReference type="ARBA" id="ARBA00022692"/>
    </source>
</evidence>
<dbReference type="Gene3D" id="1.20.1720.10">
    <property type="entry name" value="Multidrug resistance protein D"/>
    <property type="match status" value="1"/>
</dbReference>
<dbReference type="InterPro" id="IPR020846">
    <property type="entry name" value="MFS_dom"/>
</dbReference>
<dbReference type="GO" id="GO:0022857">
    <property type="term" value="F:transmembrane transporter activity"/>
    <property type="evidence" value="ECO:0007669"/>
    <property type="project" value="InterPro"/>
</dbReference>
<dbReference type="AlphaFoldDB" id="A0A2K8Z881"/>
<evidence type="ECO:0000259" key="4">
    <source>
        <dbReference type="PROSITE" id="PS50850"/>
    </source>
</evidence>
<dbReference type="SUPFAM" id="SSF103473">
    <property type="entry name" value="MFS general substrate transporter"/>
    <property type="match status" value="1"/>
</dbReference>
<evidence type="ECO:0000256" key="2">
    <source>
        <dbReference type="ARBA" id="ARBA00022989"/>
    </source>
</evidence>
<dbReference type="PROSITE" id="PS50850">
    <property type="entry name" value="MFS"/>
    <property type="match status" value="1"/>
</dbReference>
<keyword evidence="6" id="KW-1185">Reference proteome</keyword>
<accession>A0A2K8Z881</accession>
<name>A0A2K8Z881_9BACT</name>